<proteinExistence type="predicted"/>
<accession>A0A0D8FS56</accession>
<organism evidence="1 2">
    <name type="scientific">Ferrimicrobium acidiphilum DSM 19497</name>
    <dbReference type="NCBI Taxonomy" id="1121877"/>
    <lineage>
        <taxon>Bacteria</taxon>
        <taxon>Bacillati</taxon>
        <taxon>Actinomycetota</taxon>
        <taxon>Acidimicrobiia</taxon>
        <taxon>Acidimicrobiales</taxon>
        <taxon>Acidimicrobiaceae</taxon>
        <taxon>Ferrimicrobium</taxon>
    </lineage>
</organism>
<sequence>MTPAGVVGPKSNHTSRGVMPRVLDGWSYNCCVWILSIGGNPDFFLRIWLLFMDQLLLPQFTAPLLGVFKFTCSCQHLWSNEANLGPPSEWIMMQVLYHDRYQDKT</sequence>
<gene>
    <name evidence="1" type="ORF">FEAC_21960</name>
</gene>
<dbReference type="Proteomes" id="UP000032336">
    <property type="component" value="Unassembled WGS sequence"/>
</dbReference>
<name>A0A0D8FS56_9ACTN</name>
<dbReference type="AlphaFoldDB" id="A0A0D8FS56"/>
<protein>
    <submittedName>
        <fullName evidence="1">Uncharacterized protein</fullName>
    </submittedName>
</protein>
<reference evidence="1 2" key="1">
    <citation type="submission" date="2015-01" db="EMBL/GenBank/DDBJ databases">
        <title>Draft genome of the acidophilic iron oxidizer Ferrimicrobium acidiphilum strain T23.</title>
        <authorList>
            <person name="Poehlein A."/>
            <person name="Eisen S."/>
            <person name="Schloemann M."/>
            <person name="Johnson B.D."/>
            <person name="Daniel R."/>
            <person name="Muehling M."/>
        </authorList>
    </citation>
    <scope>NUCLEOTIDE SEQUENCE [LARGE SCALE GENOMIC DNA]</scope>
    <source>
        <strain evidence="1 2">T23</strain>
    </source>
</reference>
<keyword evidence="2" id="KW-1185">Reference proteome</keyword>
<evidence type="ECO:0000313" key="1">
    <source>
        <dbReference type="EMBL" id="KJE76105.1"/>
    </source>
</evidence>
<comment type="caution">
    <text evidence="1">The sequence shown here is derived from an EMBL/GenBank/DDBJ whole genome shotgun (WGS) entry which is preliminary data.</text>
</comment>
<evidence type="ECO:0000313" key="2">
    <source>
        <dbReference type="Proteomes" id="UP000032336"/>
    </source>
</evidence>
<dbReference type="EMBL" id="JXUW01000022">
    <property type="protein sequence ID" value="KJE76105.1"/>
    <property type="molecule type" value="Genomic_DNA"/>
</dbReference>